<gene>
    <name evidence="2" type="ORF">EDC39_104142</name>
</gene>
<dbReference type="RefSeq" id="WP_148895482.1">
    <property type="nucleotide sequence ID" value="NZ_VNIB01000004.1"/>
</dbReference>
<dbReference type="AlphaFoldDB" id="A0A5D3WKV4"/>
<feature type="transmembrane region" description="Helical" evidence="1">
    <location>
        <begin position="12"/>
        <end position="30"/>
    </location>
</feature>
<feature type="transmembrane region" description="Helical" evidence="1">
    <location>
        <begin position="318"/>
        <end position="338"/>
    </location>
</feature>
<feature type="transmembrane region" description="Helical" evidence="1">
    <location>
        <begin position="137"/>
        <end position="158"/>
    </location>
</feature>
<dbReference type="Proteomes" id="UP000324159">
    <property type="component" value="Unassembled WGS sequence"/>
</dbReference>
<evidence type="ECO:0000313" key="2">
    <source>
        <dbReference type="EMBL" id="TYO99018.1"/>
    </source>
</evidence>
<keyword evidence="1" id="KW-0812">Transmembrane</keyword>
<feature type="transmembrane region" description="Helical" evidence="1">
    <location>
        <begin position="216"/>
        <end position="236"/>
    </location>
</feature>
<evidence type="ECO:0000256" key="1">
    <source>
        <dbReference type="SAM" id="Phobius"/>
    </source>
</evidence>
<keyword evidence="3" id="KW-1185">Reference proteome</keyword>
<keyword evidence="1" id="KW-1133">Transmembrane helix</keyword>
<evidence type="ECO:0000313" key="3">
    <source>
        <dbReference type="Proteomes" id="UP000324159"/>
    </source>
</evidence>
<organism evidence="2 3">
    <name type="scientific">Geothermobacter ehrlichii</name>
    <dbReference type="NCBI Taxonomy" id="213224"/>
    <lineage>
        <taxon>Bacteria</taxon>
        <taxon>Pseudomonadati</taxon>
        <taxon>Thermodesulfobacteriota</taxon>
        <taxon>Desulfuromonadia</taxon>
        <taxon>Desulfuromonadales</taxon>
        <taxon>Geothermobacteraceae</taxon>
        <taxon>Geothermobacter</taxon>
    </lineage>
</organism>
<comment type="caution">
    <text evidence="2">The sequence shown here is derived from an EMBL/GenBank/DDBJ whole genome shotgun (WGS) entry which is preliminary data.</text>
</comment>
<feature type="transmembrane region" description="Helical" evidence="1">
    <location>
        <begin position="381"/>
        <end position="401"/>
    </location>
</feature>
<proteinExistence type="predicted"/>
<reference evidence="2 3" key="1">
    <citation type="submission" date="2019-07" db="EMBL/GenBank/DDBJ databases">
        <title>Genomic Encyclopedia of Type Strains, Phase IV (KMG-IV): sequencing the most valuable type-strain genomes for metagenomic binning, comparative biology and taxonomic classification.</title>
        <authorList>
            <person name="Goeker M."/>
        </authorList>
    </citation>
    <scope>NUCLEOTIDE SEQUENCE [LARGE SCALE GENOMIC DNA]</scope>
    <source>
        <strain evidence="2 3">SS015</strain>
    </source>
</reference>
<dbReference type="EMBL" id="VNIB01000004">
    <property type="protein sequence ID" value="TYO99018.1"/>
    <property type="molecule type" value="Genomic_DNA"/>
</dbReference>
<accession>A0A5D3WKV4</accession>
<feature type="transmembrane region" description="Helical" evidence="1">
    <location>
        <begin position="350"/>
        <end position="369"/>
    </location>
</feature>
<evidence type="ECO:0008006" key="4">
    <source>
        <dbReference type="Google" id="ProtNLM"/>
    </source>
</evidence>
<name>A0A5D3WKV4_9BACT</name>
<sequence length="455" mass="52224">MNFIKTSKSIALRGAPYVCFLIVFAYALYVNKDVVRADQWRFLFLIERFMDGSLSWNDLFMSHSHHVKPGYKILFILNAILFHLNLKLELLLGIVVHLLSLLLIRATVFGSQEDQFNSLCYVTLCLTWFSFNQVANFTYSLLSFGGFVGTFLMVFYCCLFDRALKENLSYRWMTAALFGYAGCSLLFHGARSLAALVALVLTLFFWIMARKPAVHWRRIVFFIFGLALVQLGYWSLLKTGKKVSADSSIMFVLGHPFDSVKYVLISLSAAVMPTSWMLKRGISEDIMALVGAFLVFTTIFILYLFFRYRLYEKTVVPLIFVIYSFMFVFEILVGRFGKGFPITNGASPRYVFDIQMLTVGLLIVTAIYLQDKSSFMLLRRIAFFFVSGIFVIQLIVMVNSLQRMKIVKKSQEKMAAIILSGDFSAAPRWVCPDKSLCQEKVQFLKLNHLSVFKYK</sequence>
<feature type="transmembrane region" description="Helical" evidence="1">
    <location>
        <begin position="73"/>
        <end position="104"/>
    </location>
</feature>
<feature type="transmembrane region" description="Helical" evidence="1">
    <location>
        <begin position="286"/>
        <end position="306"/>
    </location>
</feature>
<feature type="transmembrane region" description="Helical" evidence="1">
    <location>
        <begin position="193"/>
        <end position="209"/>
    </location>
</feature>
<keyword evidence="1" id="KW-0472">Membrane</keyword>
<dbReference type="OrthoDB" id="2029140at2"/>
<feature type="transmembrane region" description="Helical" evidence="1">
    <location>
        <begin position="260"/>
        <end position="279"/>
    </location>
</feature>
<protein>
    <recommendedName>
        <fullName evidence="4">Dolichyl-phosphate-mannose-protein mannosyltransferase</fullName>
    </recommendedName>
</protein>